<organism evidence="2 3">
    <name type="scientific">Nitrosospira multiformis</name>
    <dbReference type="NCBI Taxonomy" id="1231"/>
    <lineage>
        <taxon>Bacteria</taxon>
        <taxon>Pseudomonadati</taxon>
        <taxon>Pseudomonadota</taxon>
        <taxon>Betaproteobacteria</taxon>
        <taxon>Nitrosomonadales</taxon>
        <taxon>Nitrosomonadaceae</taxon>
        <taxon>Nitrosospira</taxon>
    </lineage>
</organism>
<dbReference type="PANTHER" id="PTHR26312:SF222">
    <property type="entry name" value="EXPRESSED PROTEIN"/>
    <property type="match status" value="1"/>
</dbReference>
<feature type="coiled-coil region" evidence="1">
    <location>
        <begin position="535"/>
        <end position="590"/>
    </location>
</feature>
<keyword evidence="1" id="KW-0175">Coiled coil</keyword>
<sequence>MNEPASTKSPLEWTVAGVLEEIASLNKSMPDRSLAFLLGSGASFSSGISTGKAMAENWLNELHIRECRDDLDRNTWIASNTLGIDGLTWDHAAEFYPRIFERRFRGDPESGFAALEAAMDGKEPSLGYSLLAEIMQQTRHKVVVTTNFDNLVADALAIHAHKPPLIVGHESLTGYVRAALRRPLVAKIHRDLFLDPKNDTVGVGTLEKGWTEALTRLFKHYMPLVIGYGGNDGSLMGFLNSLKSGDITGRIIWCYQAGSPPSALVKSLLVNHGGVMVAIPGFDEFMLQLAAKLIPNFDMAKISSRIEDLGKKRAVNYREQAQNLQKIVPAMISGVDQQATRQVLVEAFKDPNDWWSWEMRARAEADPEKRHHIYLEGITMLPSSAELMGNYALFLADTRKDFDAAEAMYKRALEADPKSAINLGNYAVFLKDTRKDFDAAEAMYKRALEADPKSAINLGNYAVFLKDTRKDFDAAEAMYKRALEVDPKNANNLGNYALFLDDNRKDFDAAEAMYKRALEADPKNANALGNYAVFLKDTRKDFDAAEAMLKRALEADPKNAIYLGIYAVFLKNTRKDFDAAEAMYKRALEADPKNAINLGNYALFLADTRKDFDAAEAMYKRALEADPKNANALGNYALFLDDNRKDFDAAEAMYKRALEVDPKNANALGNYALFLDDNRKDFDAAEAMYKRTLEVDPKNANALGNYAHFLTNDRKDFGAAEAIYKRALEADPKNANNLGNYALFLKNNRKDFDAAESMYKRALEADPKNANALCNYANFLKNHRKDFGAAEAMYKRALEADPKDAINLGNYAGLLFAKGQMDEARSVLDIAIELLNAKQPATINAECWMYAYCCAPLAYTNALIELKRLISEFSIRTGEWDFSGVIAQALKANHPESEWLPRLADVLADRASVKTLDAWTAWKAA</sequence>
<evidence type="ECO:0000256" key="1">
    <source>
        <dbReference type="SAM" id="Coils"/>
    </source>
</evidence>
<dbReference type="SMART" id="SM00386">
    <property type="entry name" value="HAT"/>
    <property type="match status" value="12"/>
</dbReference>
<dbReference type="EMBL" id="FNKY01000001">
    <property type="protein sequence ID" value="SDQ81374.1"/>
    <property type="molecule type" value="Genomic_DNA"/>
</dbReference>
<comment type="caution">
    <text evidence="2">The sequence shown here is derived from an EMBL/GenBank/DDBJ whole genome shotgun (WGS) entry which is preliminary data.</text>
</comment>
<dbReference type="RefSeq" id="WP_074632776.1">
    <property type="nucleotide sequence ID" value="NZ_FNKY01000001.1"/>
</dbReference>
<dbReference type="InterPro" id="IPR011990">
    <property type="entry name" value="TPR-like_helical_dom_sf"/>
</dbReference>
<protein>
    <submittedName>
        <fullName evidence="2">Tfp pilus assembly protein PilF</fullName>
    </submittedName>
</protein>
<dbReference type="InterPro" id="IPR019734">
    <property type="entry name" value="TPR_rpt"/>
</dbReference>
<dbReference type="PANTHER" id="PTHR26312">
    <property type="entry name" value="TETRATRICOPEPTIDE REPEAT PROTEIN 5"/>
    <property type="match status" value="1"/>
</dbReference>
<dbReference type="InterPro" id="IPR029035">
    <property type="entry name" value="DHS-like_NAD/FAD-binding_dom"/>
</dbReference>
<dbReference type="SUPFAM" id="SSF52467">
    <property type="entry name" value="DHS-like NAD/FAD-binding domain"/>
    <property type="match status" value="1"/>
</dbReference>
<name>A0ABY0TGX1_9PROT</name>
<gene>
    <name evidence="2" type="ORF">SAMN05216402_2396</name>
</gene>
<dbReference type="Gene3D" id="3.40.50.1220">
    <property type="entry name" value="TPP-binding domain"/>
    <property type="match status" value="1"/>
</dbReference>
<dbReference type="Gene3D" id="1.25.40.10">
    <property type="entry name" value="Tetratricopeptide repeat domain"/>
    <property type="match status" value="7"/>
</dbReference>
<dbReference type="InterPro" id="IPR003107">
    <property type="entry name" value="HAT"/>
</dbReference>
<dbReference type="SUPFAM" id="SSF48452">
    <property type="entry name" value="TPR-like"/>
    <property type="match status" value="2"/>
</dbReference>
<reference evidence="2 3" key="1">
    <citation type="submission" date="2016-10" db="EMBL/GenBank/DDBJ databases">
        <authorList>
            <person name="Varghese N."/>
            <person name="Submissions S."/>
        </authorList>
    </citation>
    <scope>NUCLEOTIDE SEQUENCE [LARGE SCALE GENOMIC DNA]</scope>
    <source>
        <strain evidence="2 3">Nl1</strain>
    </source>
</reference>
<dbReference type="Proteomes" id="UP000183471">
    <property type="component" value="Unassembled WGS sequence"/>
</dbReference>
<dbReference type="Pfam" id="PF14559">
    <property type="entry name" value="TPR_19"/>
    <property type="match status" value="5"/>
</dbReference>
<dbReference type="Pfam" id="PF13181">
    <property type="entry name" value="TPR_8"/>
    <property type="match status" value="3"/>
</dbReference>
<evidence type="ECO:0000313" key="3">
    <source>
        <dbReference type="Proteomes" id="UP000183471"/>
    </source>
</evidence>
<keyword evidence="3" id="KW-1185">Reference proteome</keyword>
<evidence type="ECO:0000313" key="2">
    <source>
        <dbReference type="EMBL" id="SDQ81374.1"/>
    </source>
</evidence>
<accession>A0ABY0TGX1</accession>
<dbReference type="SMART" id="SM00028">
    <property type="entry name" value="TPR"/>
    <property type="match status" value="11"/>
</dbReference>
<proteinExistence type="predicted"/>